<dbReference type="PANTHER" id="PTHR21736:SF20">
    <property type="entry name" value="PROTEIN OBERON 4"/>
    <property type="match status" value="1"/>
</dbReference>
<feature type="compositionally biased region" description="Low complexity" evidence="7">
    <location>
        <begin position="710"/>
        <end position="719"/>
    </location>
</feature>
<feature type="compositionally biased region" description="Basic and acidic residues" evidence="7">
    <location>
        <begin position="14"/>
        <end position="34"/>
    </location>
</feature>
<dbReference type="InterPro" id="IPR004082">
    <property type="entry name" value="OBERON"/>
</dbReference>
<evidence type="ECO:0000256" key="2">
    <source>
        <dbReference type="ARBA" id="ARBA00022723"/>
    </source>
</evidence>
<feature type="compositionally biased region" description="Basic and acidic residues" evidence="7">
    <location>
        <begin position="243"/>
        <end position="256"/>
    </location>
</feature>
<feature type="compositionally biased region" description="Polar residues" evidence="7">
    <location>
        <begin position="226"/>
        <end position="241"/>
    </location>
</feature>
<evidence type="ECO:0000256" key="6">
    <source>
        <dbReference type="ARBA" id="ARBA00023242"/>
    </source>
</evidence>
<dbReference type="PRINTS" id="PR01544">
    <property type="entry name" value="ARATH130DUF"/>
</dbReference>
<evidence type="ECO:0000313" key="10">
    <source>
        <dbReference type="EMBL" id="KAK9169318.1"/>
    </source>
</evidence>
<dbReference type="PANTHER" id="PTHR21736">
    <property type="entry name" value="VERNALIZATION-INSENSITIVE PROTEIN 3"/>
    <property type="match status" value="1"/>
</dbReference>
<evidence type="ECO:0000313" key="11">
    <source>
        <dbReference type="Proteomes" id="UP001420932"/>
    </source>
</evidence>
<keyword evidence="6" id="KW-0539">Nucleus</keyword>
<feature type="region of interest" description="Disordered" evidence="7">
    <location>
        <begin position="96"/>
        <end position="117"/>
    </location>
</feature>
<comment type="caution">
    <text evidence="10">The sequence shown here is derived from an EMBL/GenBank/DDBJ whole genome shotgun (WGS) entry which is preliminary data.</text>
</comment>
<feature type="domain" description="Oberon coiled-coil region" evidence="9">
    <location>
        <begin position="1136"/>
        <end position="1235"/>
    </location>
</feature>
<feature type="compositionally biased region" description="Low complexity" evidence="7">
    <location>
        <begin position="101"/>
        <end position="115"/>
    </location>
</feature>
<dbReference type="Pfam" id="PF16312">
    <property type="entry name" value="Oberon_cc"/>
    <property type="match status" value="1"/>
</dbReference>
<proteinExistence type="predicted"/>
<dbReference type="GO" id="GO:0010492">
    <property type="term" value="P:maintenance of shoot apical meristem identity"/>
    <property type="evidence" value="ECO:0007669"/>
    <property type="project" value="TreeGrafter"/>
</dbReference>
<keyword evidence="3" id="KW-0863">Zinc-finger</keyword>
<dbReference type="GO" id="GO:0010071">
    <property type="term" value="P:root meristem specification"/>
    <property type="evidence" value="ECO:0007669"/>
    <property type="project" value="TreeGrafter"/>
</dbReference>
<dbReference type="InterPro" id="IPR032535">
    <property type="entry name" value="Oberon_CC"/>
</dbReference>
<protein>
    <recommendedName>
        <fullName evidence="12">Protein OBERON 4</fullName>
    </recommendedName>
</protein>
<dbReference type="Proteomes" id="UP001420932">
    <property type="component" value="Unassembled WGS sequence"/>
</dbReference>
<dbReference type="AlphaFoldDB" id="A0AAP0LDW8"/>
<evidence type="ECO:0000256" key="3">
    <source>
        <dbReference type="ARBA" id="ARBA00022771"/>
    </source>
</evidence>
<keyword evidence="2" id="KW-0479">Metal-binding</keyword>
<evidence type="ECO:0000256" key="7">
    <source>
        <dbReference type="SAM" id="MobiDB-lite"/>
    </source>
</evidence>
<evidence type="ECO:0000256" key="1">
    <source>
        <dbReference type="ARBA" id="ARBA00004123"/>
    </source>
</evidence>
<dbReference type="GO" id="GO:0010468">
    <property type="term" value="P:regulation of gene expression"/>
    <property type="evidence" value="ECO:0007669"/>
    <property type="project" value="TreeGrafter"/>
</dbReference>
<evidence type="ECO:0000256" key="4">
    <source>
        <dbReference type="ARBA" id="ARBA00022833"/>
    </source>
</evidence>
<feature type="domain" description="Oberon-like PHD finger" evidence="8">
    <location>
        <begin position="867"/>
        <end position="990"/>
    </location>
</feature>
<comment type="subcellular location">
    <subcellularLocation>
        <location evidence="1">Nucleus</location>
    </subcellularLocation>
</comment>
<dbReference type="GO" id="GO:0008270">
    <property type="term" value="F:zinc ion binding"/>
    <property type="evidence" value="ECO:0007669"/>
    <property type="project" value="UniProtKB-KW"/>
</dbReference>
<dbReference type="CDD" id="cd15612">
    <property type="entry name" value="PHD_OBE1_like"/>
    <property type="match status" value="1"/>
</dbReference>
<keyword evidence="11" id="KW-1185">Reference proteome</keyword>
<feature type="compositionally biased region" description="Basic and acidic residues" evidence="7">
    <location>
        <begin position="189"/>
        <end position="214"/>
    </location>
</feature>
<evidence type="ECO:0000259" key="9">
    <source>
        <dbReference type="Pfam" id="PF16312"/>
    </source>
</evidence>
<gene>
    <name evidence="10" type="ORF">Syun_001458</name>
</gene>
<sequence>MKRLKSYGDDLDSVGDKGVFKDWGGRDQDFDRSSSHHHHHRHHHHRRFYSKSESLRKGLSCSSSSYDRDENRELSRSLRQRFDHDSDGFDRRKSFDRYSRDSVSSSPRNSSYNVVERMHRSDSFSGIRREFPKGLRSDRERPRRDESLSSSWRKFSSYSTKDGDEEDSSRGIRAAAAGQDRVSRWSPQEPRDAEDIVYRRSPRESGDIIEERVSRRSPLGSRDTVKSPQVSKDSSCEQSKSMEVLKKSEEVQKESGDSSEMEEGELEPDPDENPESEPATSAETSFRANSDSQKVVESDHVELERKLDKEAATLSSSEKLEVNGGKVTVTIEEVKQIIKLPDCLDDSINGPEGEASKTAVVNESGKNDASLKKNQEVLSSTDEKVCALDNVQEIGELNGSNLLVSGDGEKEVNSTSSEVKGDVLNADGSPFTGKAEEKRTNGSPDFSMNKHIEDSKNKGKSLAVLPSIEANLLENCQWMETGSTNIRDDAMEGPRGRGFELFFSPVVKRAEKTSISCSSKHKDENLKIEPLELSLGLPNVSLPLVSRDPDPAPSLYSLARSVQPLPHTLHSNFDAFTASVSFSGSQTLIHNPSCSLTQNSHDNCEQSVGSRPIFQGIDQISHGAYPGQFSNELKNKESPLYHRMLLSGNGSLYASQVSKGTLINSQPLDEQHFLKAPQMSSGSPVSLNRQTSLSWQLSGVLLRQHDEVRSPSQSNSSSETRSECSIEKRRLIKEKSGSSLCRSNSQREIEQAVTGGTNFVEGYISAIVSEPIQPMSSRLHEMTEQSIACLKENAYDVITKEHKHVQLLEYQRKLQDRSDISFETLSKSHRVQLEILTAFKTGLSDFLRQTSDVPSSNLIEIFLNRRCRNVTCQSLLPVDECDCKVCTKKVGFCSACMCLVCSKFDMASNTCSWVGCDVCLHWCHTNCGIKKSYIRNGQSVMHAHAMTEMQFHCVACNHPSEMFGFVREVFRTCAKDWKAETLSRELGYVMRIFSASNDTRGKQLNVLAGQMMTRLKDKTCLPEVYSHIMEFLNGGESEVSNKFNGLTKTEVHITLNHPKSHSNLGNNTTFSTKATILENSKTNSMVLPSRQETMLLASVSAEKSSRLENAGTSQQRLDWNQISVSNGSPESQVNIESKPFVDELESIVRVKQAEAKMFQSRSDDARREADGLKRIAIAKNAKIEEEYMSRLTRLNLVEAEERHRQKLEELQAVERAYREYLSMKIRMDGEIKDLLLRMEATRRNLNA</sequence>
<dbReference type="GO" id="GO:0010078">
    <property type="term" value="P:maintenance of root meristem identity"/>
    <property type="evidence" value="ECO:0007669"/>
    <property type="project" value="TreeGrafter"/>
</dbReference>
<keyword evidence="5" id="KW-0175">Coiled coil</keyword>
<reference evidence="10 11" key="1">
    <citation type="submission" date="2024-01" db="EMBL/GenBank/DDBJ databases">
        <title>Genome assemblies of Stephania.</title>
        <authorList>
            <person name="Yang L."/>
        </authorList>
    </citation>
    <scope>NUCLEOTIDE SEQUENCE [LARGE SCALE GENOMIC DNA]</scope>
    <source>
        <strain evidence="10">YNDBR</strain>
        <tissue evidence="10">Leaf</tissue>
    </source>
</reference>
<dbReference type="InterPro" id="IPR032881">
    <property type="entry name" value="Oberon-like_PHD"/>
</dbReference>
<accession>A0AAP0LDW8</accession>
<feature type="compositionally biased region" description="Acidic residues" evidence="7">
    <location>
        <begin position="257"/>
        <end position="275"/>
    </location>
</feature>
<keyword evidence="4" id="KW-0862">Zinc</keyword>
<dbReference type="InterPro" id="IPR047578">
    <property type="entry name" value="OBE1-like_PHD"/>
</dbReference>
<evidence type="ECO:0000256" key="5">
    <source>
        <dbReference type="ARBA" id="ARBA00023054"/>
    </source>
</evidence>
<feature type="compositionally biased region" description="Polar residues" evidence="7">
    <location>
        <begin position="279"/>
        <end position="293"/>
    </location>
</feature>
<dbReference type="EMBL" id="JBBNAF010000001">
    <property type="protein sequence ID" value="KAK9169318.1"/>
    <property type="molecule type" value="Genomic_DNA"/>
</dbReference>
<dbReference type="GO" id="GO:0005634">
    <property type="term" value="C:nucleus"/>
    <property type="evidence" value="ECO:0007669"/>
    <property type="project" value="UniProtKB-SubCell"/>
</dbReference>
<evidence type="ECO:0000259" key="8">
    <source>
        <dbReference type="Pfam" id="PF07227"/>
    </source>
</evidence>
<feature type="region of interest" description="Disordered" evidence="7">
    <location>
        <begin position="405"/>
        <end position="454"/>
    </location>
</feature>
<name>A0AAP0LDW8_9MAGN</name>
<feature type="region of interest" description="Disordered" evidence="7">
    <location>
        <begin position="1"/>
        <end position="52"/>
    </location>
</feature>
<organism evidence="10 11">
    <name type="scientific">Stephania yunnanensis</name>
    <dbReference type="NCBI Taxonomy" id="152371"/>
    <lineage>
        <taxon>Eukaryota</taxon>
        <taxon>Viridiplantae</taxon>
        <taxon>Streptophyta</taxon>
        <taxon>Embryophyta</taxon>
        <taxon>Tracheophyta</taxon>
        <taxon>Spermatophyta</taxon>
        <taxon>Magnoliopsida</taxon>
        <taxon>Ranunculales</taxon>
        <taxon>Menispermaceae</taxon>
        <taxon>Menispermoideae</taxon>
        <taxon>Cissampelideae</taxon>
        <taxon>Stephania</taxon>
    </lineage>
</organism>
<evidence type="ECO:0008006" key="12">
    <source>
        <dbReference type="Google" id="ProtNLM"/>
    </source>
</evidence>
<dbReference type="Pfam" id="PF07227">
    <property type="entry name" value="PHD_Oberon"/>
    <property type="match status" value="1"/>
</dbReference>
<feature type="compositionally biased region" description="Basic residues" evidence="7">
    <location>
        <begin position="35"/>
        <end position="49"/>
    </location>
</feature>
<feature type="region of interest" description="Disordered" evidence="7">
    <location>
        <begin position="706"/>
        <end position="728"/>
    </location>
</feature>
<feature type="compositionally biased region" description="Basic and acidic residues" evidence="7">
    <location>
        <begin position="133"/>
        <end position="147"/>
    </location>
</feature>
<feature type="region of interest" description="Disordered" evidence="7">
    <location>
        <begin position="133"/>
        <end position="302"/>
    </location>
</feature>